<comment type="similarity">
    <text evidence="2">Belongs to the ZIP transporter (TC 2.A.5) family.</text>
</comment>
<keyword evidence="4 8" id="KW-0812">Transmembrane</keyword>
<protein>
    <submittedName>
        <fullName evidence="9">Zinc transporter ZupT</fullName>
    </submittedName>
</protein>
<proteinExistence type="inferred from homology"/>
<dbReference type="GO" id="GO:0005886">
    <property type="term" value="C:plasma membrane"/>
    <property type="evidence" value="ECO:0007669"/>
    <property type="project" value="UniProtKB-SubCell"/>
</dbReference>
<keyword evidence="6 8" id="KW-1133">Transmembrane helix</keyword>
<dbReference type="PANTHER" id="PTHR11040:SF211">
    <property type="entry name" value="ZINC TRANSPORTER ZIP11"/>
    <property type="match status" value="1"/>
</dbReference>
<keyword evidence="7 8" id="KW-0472">Membrane</keyword>
<feature type="transmembrane region" description="Helical" evidence="8">
    <location>
        <begin position="85"/>
        <end position="105"/>
    </location>
</feature>
<evidence type="ECO:0000256" key="1">
    <source>
        <dbReference type="ARBA" id="ARBA00004651"/>
    </source>
</evidence>
<accession>A0A6S7BZE0</accession>
<dbReference type="GO" id="GO:0005385">
    <property type="term" value="F:zinc ion transmembrane transporter activity"/>
    <property type="evidence" value="ECO:0007669"/>
    <property type="project" value="TreeGrafter"/>
</dbReference>
<dbReference type="AlphaFoldDB" id="A0A6S7BZE0"/>
<comment type="subcellular location">
    <subcellularLocation>
        <location evidence="1">Cell membrane</location>
        <topology evidence="1">Multi-pass membrane protein</topology>
    </subcellularLocation>
</comment>
<evidence type="ECO:0000313" key="10">
    <source>
        <dbReference type="Proteomes" id="UP000494105"/>
    </source>
</evidence>
<feature type="transmembrane region" description="Helical" evidence="8">
    <location>
        <begin position="283"/>
        <end position="302"/>
    </location>
</feature>
<evidence type="ECO:0000256" key="6">
    <source>
        <dbReference type="ARBA" id="ARBA00022989"/>
    </source>
</evidence>
<name>A0A6S7BZE0_9BURK</name>
<evidence type="ECO:0000256" key="2">
    <source>
        <dbReference type="ARBA" id="ARBA00006939"/>
    </source>
</evidence>
<dbReference type="PANTHER" id="PTHR11040">
    <property type="entry name" value="ZINC/IRON TRANSPORTER"/>
    <property type="match status" value="1"/>
</dbReference>
<evidence type="ECO:0000256" key="5">
    <source>
        <dbReference type="ARBA" id="ARBA00022833"/>
    </source>
</evidence>
<feature type="transmembrane region" description="Helical" evidence="8">
    <location>
        <begin position="117"/>
        <end position="136"/>
    </location>
</feature>
<organism evidence="9 10">
    <name type="scientific">Achromobacter piechaudii</name>
    <dbReference type="NCBI Taxonomy" id="72556"/>
    <lineage>
        <taxon>Bacteria</taxon>
        <taxon>Pseudomonadati</taxon>
        <taxon>Pseudomonadota</taxon>
        <taxon>Betaproteobacteria</taxon>
        <taxon>Burkholderiales</taxon>
        <taxon>Alcaligenaceae</taxon>
        <taxon>Achromobacter</taxon>
    </lineage>
</organism>
<feature type="transmembrane region" description="Helical" evidence="8">
    <location>
        <begin position="53"/>
        <end position="73"/>
    </location>
</feature>
<dbReference type="EMBL" id="CADILD010000001">
    <property type="protein sequence ID" value="CAB3825761.1"/>
    <property type="molecule type" value="Genomic_DNA"/>
</dbReference>
<dbReference type="InterPro" id="IPR003689">
    <property type="entry name" value="ZIP"/>
</dbReference>
<dbReference type="Proteomes" id="UP000494105">
    <property type="component" value="Unassembled WGS sequence"/>
</dbReference>
<gene>
    <name evidence="9" type="primary">zupT_1</name>
    <name evidence="9" type="ORF">LMG1861_00497</name>
</gene>
<reference evidence="9 10" key="1">
    <citation type="submission" date="2020-04" db="EMBL/GenBank/DDBJ databases">
        <authorList>
            <person name="De Canck E."/>
        </authorList>
    </citation>
    <scope>NUCLEOTIDE SEQUENCE [LARGE SCALE GENOMIC DNA]</scope>
    <source>
        <strain evidence="9 10">LMG 1861</strain>
    </source>
</reference>
<dbReference type="Pfam" id="PF02535">
    <property type="entry name" value="Zip"/>
    <property type="match status" value="1"/>
</dbReference>
<feature type="transmembrane region" description="Helical" evidence="8">
    <location>
        <begin position="251"/>
        <end position="271"/>
    </location>
</feature>
<evidence type="ECO:0000256" key="4">
    <source>
        <dbReference type="ARBA" id="ARBA00022692"/>
    </source>
</evidence>
<feature type="transmembrane region" description="Helical" evidence="8">
    <location>
        <begin position="157"/>
        <end position="173"/>
    </location>
</feature>
<evidence type="ECO:0000256" key="8">
    <source>
        <dbReference type="SAM" id="Phobius"/>
    </source>
</evidence>
<keyword evidence="3" id="KW-1003">Cell membrane</keyword>
<keyword evidence="5" id="KW-0862">Zinc</keyword>
<evidence type="ECO:0000256" key="3">
    <source>
        <dbReference type="ARBA" id="ARBA00022475"/>
    </source>
</evidence>
<feature type="transmembrane region" description="Helical" evidence="8">
    <location>
        <begin position="225"/>
        <end position="245"/>
    </location>
</feature>
<feature type="transmembrane region" description="Helical" evidence="8">
    <location>
        <begin position="23"/>
        <end position="41"/>
    </location>
</feature>
<evidence type="ECO:0000256" key="7">
    <source>
        <dbReference type="ARBA" id="ARBA00023136"/>
    </source>
</evidence>
<sequence>MHPDIRPRDEAGPAVRMSPLKRGMWTFLALAGIAAFYQGWHLLHTHHPVVGDALLGGLAAAGATALGTLPILFCRTLSDRTQDTMLGFGAGIMLAASAFSLVIPALGAASELGLGRWAAGLTVGAAILLGAGALMLMDQRIPHEHFIKGKEGKDARALRRAWLFAFAITLHNFPEGLAIGVGYAGNDALRASALALGISIQDVPEGLVIAIALRAAGYSRSFAAALGAASGLVEPIGAVLGAALVGGSAQLLPWGLGFAAGAMLFVISHEIIPESHRKGHEAWATSGLMLGFVLMTLLDTALG</sequence>
<evidence type="ECO:0000313" key="9">
    <source>
        <dbReference type="EMBL" id="CAB3825761.1"/>
    </source>
</evidence>